<name>A0A1W4XUH4_AGRPL</name>
<evidence type="ECO:0000256" key="2">
    <source>
        <dbReference type="ARBA" id="ARBA00004496"/>
    </source>
</evidence>
<accession>A0A1W4XUH4</accession>
<evidence type="ECO:0000313" key="8">
    <source>
        <dbReference type="Proteomes" id="UP000192223"/>
    </source>
</evidence>
<organism evidence="8 9">
    <name type="scientific">Agrilus planipennis</name>
    <name type="common">Emerald ash borer</name>
    <name type="synonym">Agrilus marcopoli</name>
    <dbReference type="NCBI Taxonomy" id="224129"/>
    <lineage>
        <taxon>Eukaryota</taxon>
        <taxon>Metazoa</taxon>
        <taxon>Ecdysozoa</taxon>
        <taxon>Arthropoda</taxon>
        <taxon>Hexapoda</taxon>
        <taxon>Insecta</taxon>
        <taxon>Pterygota</taxon>
        <taxon>Neoptera</taxon>
        <taxon>Endopterygota</taxon>
        <taxon>Coleoptera</taxon>
        <taxon>Polyphaga</taxon>
        <taxon>Elateriformia</taxon>
        <taxon>Buprestoidea</taxon>
        <taxon>Buprestidae</taxon>
        <taxon>Agrilinae</taxon>
        <taxon>Agrilus</taxon>
    </lineage>
</organism>
<comment type="subcellular location">
    <subcellularLocation>
        <location evidence="2">Cytoplasm</location>
    </subcellularLocation>
    <subcellularLocation>
        <location evidence="1">Nucleus</location>
    </subcellularLocation>
</comment>
<dbReference type="OrthoDB" id="19714at2759"/>
<dbReference type="GO" id="GO:0000387">
    <property type="term" value="P:spliceosomal snRNP assembly"/>
    <property type="evidence" value="ECO:0007669"/>
    <property type="project" value="InterPro"/>
</dbReference>
<dbReference type="GO" id="GO:0006821">
    <property type="term" value="P:chloride transport"/>
    <property type="evidence" value="ECO:0007669"/>
    <property type="project" value="InterPro"/>
</dbReference>
<dbReference type="AlphaFoldDB" id="A0A1W4XUH4"/>
<dbReference type="GO" id="GO:0005829">
    <property type="term" value="C:cytosol"/>
    <property type="evidence" value="ECO:0007669"/>
    <property type="project" value="InterPro"/>
</dbReference>
<dbReference type="PANTHER" id="PTHR21399:SF0">
    <property type="entry name" value="METHYLOSOME SUBUNIT PICLN"/>
    <property type="match status" value="1"/>
</dbReference>
<gene>
    <name evidence="9" type="primary">LOC108744686</name>
</gene>
<dbReference type="InterPro" id="IPR003521">
    <property type="entry name" value="ICln"/>
</dbReference>
<keyword evidence="8" id="KW-1185">Reference proteome</keyword>
<dbReference type="InterPro" id="IPR011993">
    <property type="entry name" value="PH-like_dom_sf"/>
</dbReference>
<dbReference type="GO" id="GO:0005886">
    <property type="term" value="C:plasma membrane"/>
    <property type="evidence" value="ECO:0007669"/>
    <property type="project" value="InterPro"/>
</dbReference>
<dbReference type="FunCoup" id="A0A1W4XUH4">
    <property type="interactions" value="1154"/>
</dbReference>
<dbReference type="RefSeq" id="XP_018336075.1">
    <property type="nucleotide sequence ID" value="XM_018480573.2"/>
</dbReference>
<evidence type="ECO:0000256" key="5">
    <source>
        <dbReference type="ARBA" id="ARBA00022490"/>
    </source>
</evidence>
<dbReference type="KEGG" id="apln:108744686"/>
<dbReference type="GO" id="GO:0005681">
    <property type="term" value="C:spliceosomal complex"/>
    <property type="evidence" value="ECO:0007669"/>
    <property type="project" value="TreeGrafter"/>
</dbReference>
<dbReference type="InParanoid" id="A0A1W4XUH4"/>
<reference evidence="9" key="1">
    <citation type="submission" date="2025-08" db="UniProtKB">
        <authorList>
            <consortium name="RefSeq"/>
        </authorList>
    </citation>
    <scope>IDENTIFICATION</scope>
    <source>
        <tissue evidence="9">Entire body</tissue>
    </source>
</reference>
<dbReference type="GeneID" id="108744686"/>
<dbReference type="Proteomes" id="UP000192223">
    <property type="component" value="Unplaced"/>
</dbReference>
<proteinExistence type="inferred from homology"/>
<comment type="function">
    <text evidence="7">Involved in both the assembly of spliceosomal snRNPs and the methylation of Sm proteins. Chaperone that regulates the assembly of spliceosomal U1, U2, U4 and U5 small nuclear ribonucleoproteins (snRNPs), the building blocks of the spliceosome, and thereby plays an important role in the splicing of cellular pre-mRNAs. Most spliceosomal snRNPs contain a common set of Sm proteins SNRPB, SNRPD1, SNRPD2, SNRPD3, SNRPE, SNRPF and SNRPG that assemble in a heptameric protein ring on the Sm site of the small nuclear RNA to form the core snRNP (Sm core). In the cytosol, the Sm proteins SNRPD1, SNRPD2, SNRPE, SNRPF and SNRPG are trapped in an inactive 6S pICln-Sm complex by the chaperone CLNS1A that controls the assembly of the core snRNP. Dissociation by the SMN complex of CLNS1A from the trapped Sm proteins and their transfer to an SMN-Sm complex triggers the assembly of core snRNPs and their transport to the nucleus.</text>
</comment>
<dbReference type="GO" id="GO:0034715">
    <property type="term" value="C:pICln-Sm protein complex"/>
    <property type="evidence" value="ECO:0007669"/>
    <property type="project" value="InterPro"/>
</dbReference>
<evidence type="ECO:0000256" key="3">
    <source>
        <dbReference type="ARBA" id="ARBA00007054"/>
    </source>
</evidence>
<dbReference type="Pfam" id="PF03517">
    <property type="entry name" value="Voldacs"/>
    <property type="match status" value="1"/>
</dbReference>
<evidence type="ECO:0000256" key="6">
    <source>
        <dbReference type="ARBA" id="ARBA00023242"/>
    </source>
</evidence>
<dbReference type="InterPro" id="IPR039924">
    <property type="entry name" value="ICln/Lot5/Saf5"/>
</dbReference>
<dbReference type="GO" id="GO:0045292">
    <property type="term" value="P:mRNA cis splicing, via spliceosome"/>
    <property type="evidence" value="ECO:0007669"/>
    <property type="project" value="TreeGrafter"/>
</dbReference>
<evidence type="ECO:0000256" key="1">
    <source>
        <dbReference type="ARBA" id="ARBA00004123"/>
    </source>
</evidence>
<keyword evidence="6" id="KW-0539">Nucleus</keyword>
<evidence type="ECO:0000256" key="7">
    <source>
        <dbReference type="ARBA" id="ARBA00045890"/>
    </source>
</evidence>
<comment type="similarity">
    <text evidence="3">Belongs to the pICln (TC 1.A.47) family.</text>
</comment>
<dbReference type="PRINTS" id="PR01348">
    <property type="entry name" value="ICLNCHANNEL"/>
</dbReference>
<keyword evidence="5" id="KW-0963">Cytoplasm</keyword>
<dbReference type="PANTHER" id="PTHR21399">
    <property type="entry name" value="CHLORIDE CONDUCTANCE REGULATORY PROTEIN ICLN"/>
    <property type="match status" value="1"/>
</dbReference>
<protein>
    <recommendedName>
        <fullName evidence="4">Methylosome subunit pICln</fullName>
    </recommendedName>
</protein>
<dbReference type="Gene3D" id="2.30.29.30">
    <property type="entry name" value="Pleckstrin-homology domain (PH domain)/Phosphotyrosine-binding domain (PTB)"/>
    <property type="match status" value="1"/>
</dbReference>
<sequence length="203" mass="22782">MVVVSSFQAPDSPVVFEHRNTQAIFDKKDLGPGTVYVSERTLCWKDVQERGFTISYNHISMHAKSSDLTIYPTPCIYIMIDTHVTLPGESSEPVQNDEDSEAGSEADISELILVPSDLNTLDDLYESIKQCQALNPDPSDIDEDDMYEDAEDQENMVIGDMIGGGDADMDHLSDRLRDHSVNIQYDHSNGDYNVEEEHFEDAD</sequence>
<evidence type="ECO:0000313" key="9">
    <source>
        <dbReference type="RefSeq" id="XP_018336075.1"/>
    </source>
</evidence>
<dbReference type="GO" id="GO:0034709">
    <property type="term" value="C:methylosome"/>
    <property type="evidence" value="ECO:0007669"/>
    <property type="project" value="InterPro"/>
</dbReference>
<dbReference type="GO" id="GO:0006884">
    <property type="term" value="P:cell volume homeostasis"/>
    <property type="evidence" value="ECO:0007669"/>
    <property type="project" value="InterPro"/>
</dbReference>
<dbReference type="STRING" id="224129.A0A1W4XUH4"/>
<evidence type="ECO:0000256" key="4">
    <source>
        <dbReference type="ARBA" id="ARBA00015653"/>
    </source>
</evidence>